<name>A0A2K9NAY5_9PROT</name>
<dbReference type="GO" id="GO:0006364">
    <property type="term" value="P:rRNA processing"/>
    <property type="evidence" value="ECO:0007669"/>
    <property type="project" value="TreeGrafter"/>
</dbReference>
<evidence type="ECO:0000256" key="2">
    <source>
        <dbReference type="ARBA" id="ARBA00022723"/>
    </source>
</evidence>
<dbReference type="AlphaFoldDB" id="A0A2K9NAY5"/>
<gene>
    <name evidence="6" type="ORF">C0V82_05205</name>
</gene>
<dbReference type="RefSeq" id="WP_102111409.1">
    <property type="nucleotide sequence ID" value="NZ_BMGN01000003.1"/>
</dbReference>
<reference evidence="6 7" key="1">
    <citation type="submission" date="2017-12" db="EMBL/GenBank/DDBJ databases">
        <title>Genomes of bacteria within cyanobacterial aggregates.</title>
        <authorList>
            <person name="Cai H."/>
        </authorList>
    </citation>
    <scope>NUCLEOTIDE SEQUENCE [LARGE SCALE GENOMIC DNA]</scope>
    <source>
        <strain evidence="6 7">TH16</strain>
    </source>
</reference>
<proteinExistence type="predicted"/>
<evidence type="ECO:0000256" key="5">
    <source>
        <dbReference type="ARBA" id="ARBA00022884"/>
    </source>
</evidence>
<dbReference type="CDD" id="cd04453">
    <property type="entry name" value="S1_RNase_E"/>
    <property type="match status" value="1"/>
</dbReference>
<dbReference type="InterPro" id="IPR019307">
    <property type="entry name" value="RNA-bd_AU-1/RNase_E/G"/>
</dbReference>
<evidence type="ECO:0000313" key="7">
    <source>
        <dbReference type="Proteomes" id="UP000234752"/>
    </source>
</evidence>
<dbReference type="InterPro" id="IPR003029">
    <property type="entry name" value="S1_domain"/>
</dbReference>
<dbReference type="KEGG" id="ncb:C0V82_05205"/>
<comment type="cofactor">
    <cofactor evidence="1">
        <name>Mg(2+)</name>
        <dbReference type="ChEBI" id="CHEBI:18420"/>
    </cofactor>
</comment>
<accession>A0A2K9NAY5</accession>
<dbReference type="GO" id="GO:0005737">
    <property type="term" value="C:cytoplasm"/>
    <property type="evidence" value="ECO:0007669"/>
    <property type="project" value="TreeGrafter"/>
</dbReference>
<organism evidence="6 7">
    <name type="scientific">Niveispirillum cyanobacteriorum</name>
    <dbReference type="NCBI Taxonomy" id="1612173"/>
    <lineage>
        <taxon>Bacteria</taxon>
        <taxon>Pseudomonadati</taxon>
        <taxon>Pseudomonadota</taxon>
        <taxon>Alphaproteobacteria</taxon>
        <taxon>Rhodospirillales</taxon>
        <taxon>Azospirillaceae</taxon>
        <taxon>Niveispirillum</taxon>
    </lineage>
</organism>
<sequence length="383" mass="40608">MRRRLLIDQRGPLRRCAMLSDGILTDLAIDHVERPAWLGAVVLGRVTRVVAGLDAAFVEFGDTTPGFLAAADVRPGRRDARIGQLLRTGQMIMAQVKADAHDGKGAVLTMDLSLPGRFLVYTPLGDGIHISKRLGKGPEVQALRQRLSATLPNQGGWIVRAEALSAGPALVLGEAEALLADGYRAQRAAGGTSPATLLPPSDAIRRALVELPRDGLEEIVVEGPEMLAAVKSTATALAPDLLPLIVTHKAPRPLFDQGDADSAIAALTNRRVDLGQGGSLVIDRTEALTVIDVNGGERGNPLATNLDACMEIARQLRLRNVGGIIVVDFVNMARAGVREAVIQRLSSAVADDPVATHVYGMSRLGLVEVTRARRGPPLADLLL</sequence>
<keyword evidence="2" id="KW-0479">Metal-binding</keyword>
<evidence type="ECO:0000256" key="4">
    <source>
        <dbReference type="ARBA" id="ARBA00022842"/>
    </source>
</evidence>
<dbReference type="GO" id="GO:0046872">
    <property type="term" value="F:metal ion binding"/>
    <property type="evidence" value="ECO:0007669"/>
    <property type="project" value="UniProtKB-KW"/>
</dbReference>
<dbReference type="InterPro" id="IPR004659">
    <property type="entry name" value="RNase_E/G"/>
</dbReference>
<dbReference type="Gene3D" id="2.40.50.140">
    <property type="entry name" value="Nucleic acid-binding proteins"/>
    <property type="match status" value="1"/>
</dbReference>
<dbReference type="GO" id="GO:0003723">
    <property type="term" value="F:RNA binding"/>
    <property type="evidence" value="ECO:0007669"/>
    <property type="project" value="UniProtKB-KW"/>
</dbReference>
<evidence type="ECO:0000313" key="6">
    <source>
        <dbReference type="EMBL" id="AUN29686.1"/>
    </source>
</evidence>
<dbReference type="PANTHER" id="PTHR30001:SF0">
    <property type="entry name" value="RIBONUCLEASE G"/>
    <property type="match status" value="1"/>
</dbReference>
<dbReference type="GO" id="GO:0004540">
    <property type="term" value="F:RNA nuclease activity"/>
    <property type="evidence" value="ECO:0007669"/>
    <property type="project" value="InterPro"/>
</dbReference>
<dbReference type="OrthoDB" id="9804278at2"/>
<keyword evidence="7" id="KW-1185">Reference proteome</keyword>
<dbReference type="GO" id="GO:0016787">
    <property type="term" value="F:hydrolase activity"/>
    <property type="evidence" value="ECO:0007669"/>
    <property type="project" value="UniProtKB-KW"/>
</dbReference>
<dbReference type="Proteomes" id="UP000234752">
    <property type="component" value="Chromosome eg_1"/>
</dbReference>
<keyword evidence="5" id="KW-0694">RNA-binding</keyword>
<evidence type="ECO:0000256" key="3">
    <source>
        <dbReference type="ARBA" id="ARBA00022801"/>
    </source>
</evidence>
<keyword evidence="3" id="KW-0378">Hydrolase</keyword>
<protein>
    <submittedName>
        <fullName evidence="6">Ribonuclease E</fullName>
    </submittedName>
</protein>
<dbReference type="SMART" id="SM00316">
    <property type="entry name" value="S1"/>
    <property type="match status" value="1"/>
</dbReference>
<dbReference type="SUPFAM" id="SSF50249">
    <property type="entry name" value="Nucleic acid-binding proteins"/>
    <property type="match status" value="1"/>
</dbReference>
<keyword evidence="4" id="KW-0460">Magnesium</keyword>
<dbReference type="InterPro" id="IPR012340">
    <property type="entry name" value="NA-bd_OB-fold"/>
</dbReference>
<dbReference type="Pfam" id="PF10150">
    <property type="entry name" value="RNase_E_G"/>
    <property type="match status" value="1"/>
</dbReference>
<dbReference type="PANTHER" id="PTHR30001">
    <property type="entry name" value="RIBONUCLEASE"/>
    <property type="match status" value="1"/>
</dbReference>
<evidence type="ECO:0000256" key="1">
    <source>
        <dbReference type="ARBA" id="ARBA00001946"/>
    </source>
</evidence>
<dbReference type="EMBL" id="CP025611">
    <property type="protein sequence ID" value="AUN29686.1"/>
    <property type="molecule type" value="Genomic_DNA"/>
</dbReference>
<dbReference type="PROSITE" id="PS50126">
    <property type="entry name" value="S1"/>
    <property type="match status" value="1"/>
</dbReference>